<dbReference type="OrthoDB" id="5822308at2759"/>
<organism evidence="2 3">
    <name type="scientific">Strongylus vulgaris</name>
    <name type="common">Blood worm</name>
    <dbReference type="NCBI Taxonomy" id="40348"/>
    <lineage>
        <taxon>Eukaryota</taxon>
        <taxon>Metazoa</taxon>
        <taxon>Ecdysozoa</taxon>
        <taxon>Nematoda</taxon>
        <taxon>Chromadorea</taxon>
        <taxon>Rhabditida</taxon>
        <taxon>Rhabditina</taxon>
        <taxon>Rhabditomorpha</taxon>
        <taxon>Strongyloidea</taxon>
        <taxon>Strongylidae</taxon>
        <taxon>Strongylus</taxon>
    </lineage>
</organism>
<keyword evidence="3" id="KW-1185">Reference proteome</keyword>
<protein>
    <submittedName>
        <fullName evidence="2">Uncharacterized protein</fullName>
    </submittedName>
</protein>
<dbReference type="AlphaFoldDB" id="A0A3P7LEK9"/>
<accession>A0A3P7LEK9</accession>
<keyword evidence="1" id="KW-0812">Transmembrane</keyword>
<evidence type="ECO:0000313" key="2">
    <source>
        <dbReference type="EMBL" id="VDM77628.1"/>
    </source>
</evidence>
<keyword evidence="1" id="KW-1133">Transmembrane helix</keyword>
<gene>
    <name evidence="2" type="ORF">SVUK_LOCUS12626</name>
</gene>
<evidence type="ECO:0000313" key="3">
    <source>
        <dbReference type="Proteomes" id="UP000270094"/>
    </source>
</evidence>
<feature type="transmembrane region" description="Helical" evidence="1">
    <location>
        <begin position="64"/>
        <end position="84"/>
    </location>
</feature>
<dbReference type="EMBL" id="UYYB01099705">
    <property type="protein sequence ID" value="VDM77628.1"/>
    <property type="molecule type" value="Genomic_DNA"/>
</dbReference>
<evidence type="ECO:0000256" key="1">
    <source>
        <dbReference type="SAM" id="Phobius"/>
    </source>
</evidence>
<reference evidence="2 3" key="1">
    <citation type="submission" date="2018-11" db="EMBL/GenBank/DDBJ databases">
        <authorList>
            <consortium name="Pathogen Informatics"/>
        </authorList>
    </citation>
    <scope>NUCLEOTIDE SEQUENCE [LARGE SCALE GENOMIC DNA]</scope>
</reference>
<sequence>MTLACYQIYRCIRRYMVYPTNATATSTLYNIHFFTRVGSIFFLFFLGGYYFYVNIFYKDMVVDVLLLLLHYWQLGVISKCRRFYQYIRVEDKRRTLFSIMNYIVTFIEPLELQLRSETKEEFT</sequence>
<feature type="transmembrane region" description="Helical" evidence="1">
    <location>
        <begin position="33"/>
        <end position="52"/>
    </location>
</feature>
<dbReference type="Proteomes" id="UP000270094">
    <property type="component" value="Unassembled WGS sequence"/>
</dbReference>
<keyword evidence="1" id="KW-0472">Membrane</keyword>
<name>A0A3P7LEK9_STRVU</name>
<proteinExistence type="predicted"/>